<accession>A0A7S7YFL2</accession>
<protein>
    <submittedName>
        <fullName evidence="1">Uncharacterized protein</fullName>
    </submittedName>
</protein>
<proteinExistence type="predicted"/>
<sequence>MKQNSIMSSIISTWYTTRHSPVQYSRTLQGRKPPALRRLHGSMHSWNRKEFPAATEATPKDQALNYTGIFSDTWTRLHPQLTGNVSSVLKGIYQRGLQDIRRKFSVFGTPLILPAYNARKNVGYETQRNYHSDRLSEGMEDAAKSITSLDLLRHYRDTGVRIPGPMEMRVAWFYNDLKPRVYYANGGDSYFAGLYIQPIANLICKILPSTHPFTRFQVNRVGPVRDDSVLITYDYTSFTSSLSELKFFLHWLALTLVGVPVDLYDPHVGAITVDLGHLLQDYNAFANQFCAFSVERIDKHLSDRVFHMGQGGCLGIKGNIVLSTSLHGLALADLTNTVHNDCVIGDDALTQVLLQLIAVFIACVNNLGDINSTKFSMIKPRSVDPLGETNFKFTKRPLSLDPIYSVPVLGGLDFFPDFASVLYPEGDGVHTTASYAHDPHQAAVTFIMQVCKFTLQHTRRAYMTDLDDVFTSDEQAVIHLIQRCYQRLGLPIAGSPPGYKLFNPELKLYQRIDLFIPPVDSPVLITDGWIALCYSKWQGCSFTLPVTSSSIPPPEDHFIGQEFYSTTNFQELRLLVALEYMESEMLLQTVEFDEALYHKLQYITNVPLEDRDPMISLFRVIELCPHYHDLMSPYFEDTTINQDVLENMTLVPP</sequence>
<organism evidence="1">
    <name type="scientific">Tulasnella ambivirus 5</name>
    <dbReference type="NCBI Taxonomy" id="2772293"/>
    <lineage>
        <taxon>Viruses</taxon>
        <taxon>Riboviria</taxon>
        <taxon>Orthornavirae</taxon>
        <taxon>Ambiviricota</taxon>
        <taxon>Suforviricetes</taxon>
        <taxon>Crytulvirales</taxon>
        <taxon>Quambiviridae</taxon>
        <taxon>Orthoquambivirus</taxon>
        <taxon>Orthoquambivirus tritulasnellae</taxon>
    </lineage>
</organism>
<dbReference type="EMBL" id="MN793996">
    <property type="protein sequence ID" value="QPB44674.1"/>
    <property type="molecule type" value="Genomic_RNA"/>
</dbReference>
<name>A0A7S7YFL2_9VIRU</name>
<evidence type="ECO:0000313" key="1">
    <source>
        <dbReference type="EMBL" id="QPB44674.1"/>
    </source>
</evidence>
<reference evidence="1" key="1">
    <citation type="journal article" date="2021" name="Virus Evol.">
        <title>The virome from a collection of endomycorrhizal fungi reveals new viral taxa with unprecedented genome organization.</title>
        <authorList>
            <person name="Sutela S."/>
            <person name="Forgia M."/>
            <person name="Vainio E."/>
            <person name="Chiapello M."/>
            <person name="Daghino S."/>
            <person name="Vallino M."/>
            <person name="Martino E."/>
            <person name="Girlanda M."/>
            <person name="Perotto S."/>
            <person name="Turina M."/>
        </authorList>
    </citation>
    <scope>NUCLEOTIDE SEQUENCE</scope>
    <source>
        <strain evidence="1">MUT4047</strain>
    </source>
</reference>